<reference evidence="3" key="1">
    <citation type="submission" date="2021-08" db="EMBL/GenBank/DDBJ databases">
        <authorList>
            <person name="Misof B."/>
            <person name="Oliver O."/>
            <person name="Podsiadlowski L."/>
            <person name="Donath A."/>
            <person name="Peters R."/>
            <person name="Mayer C."/>
            <person name="Rust J."/>
            <person name="Gunkel S."/>
            <person name="Lesny P."/>
            <person name="Martin S."/>
            <person name="Oeyen J.P."/>
            <person name="Petersen M."/>
            <person name="Panagiotis P."/>
            <person name="Wilbrandt J."/>
            <person name="Tanja T."/>
        </authorList>
    </citation>
    <scope>NUCLEOTIDE SEQUENCE</scope>
    <source>
        <strain evidence="3">GBR_01_08_01A</strain>
        <tissue evidence="3">Thorax + abdomen</tissue>
    </source>
</reference>
<dbReference type="Pfam" id="PF25057">
    <property type="entry name" value="CUT_N"/>
    <property type="match status" value="1"/>
</dbReference>
<evidence type="ECO:0000313" key="3">
    <source>
        <dbReference type="EMBL" id="KAK2576660.1"/>
    </source>
</evidence>
<name>A0AAD9RBI3_9HYME</name>
<dbReference type="PROSITE" id="PS51034">
    <property type="entry name" value="ZP_2"/>
    <property type="match status" value="1"/>
</dbReference>
<dbReference type="Proteomes" id="UP001258017">
    <property type="component" value="Unassembled WGS sequence"/>
</dbReference>
<comment type="caution">
    <text evidence="3">The sequence shown here is derived from an EMBL/GenBank/DDBJ whole genome shotgun (WGS) entry which is preliminary data.</text>
</comment>
<evidence type="ECO:0000256" key="1">
    <source>
        <dbReference type="SAM" id="SignalP"/>
    </source>
</evidence>
<feature type="domain" description="ZP" evidence="2">
    <location>
        <begin position="46"/>
        <end position="197"/>
    </location>
</feature>
<dbReference type="InterPro" id="IPR001507">
    <property type="entry name" value="ZP_dom"/>
</dbReference>
<evidence type="ECO:0000259" key="2">
    <source>
        <dbReference type="PROSITE" id="PS51034"/>
    </source>
</evidence>
<feature type="signal peptide" evidence="1">
    <location>
        <begin position="1"/>
        <end position="19"/>
    </location>
</feature>
<keyword evidence="4" id="KW-1185">Reference proteome</keyword>
<dbReference type="PANTHER" id="PTHR46560">
    <property type="entry name" value="CYPHER, ISOFORM B"/>
    <property type="match status" value="1"/>
</dbReference>
<dbReference type="AlphaFoldDB" id="A0AAD9RBI3"/>
<feature type="chain" id="PRO_5041908923" description="ZP domain-containing protein" evidence="1">
    <location>
        <begin position="20"/>
        <end position="197"/>
    </location>
</feature>
<accession>A0AAD9RBI3</accession>
<gene>
    <name evidence="3" type="ORF">KPH14_005322</name>
</gene>
<keyword evidence="1" id="KW-0732">Signal</keyword>
<sequence length="197" mass="22806">MHRTLLAFLLLSTTRKCLADEIWEQDLSENMHIGASTRKYDRVTLRCDSDKMTLKIKMVENFSGVIYTRGSFYSKESSCFSDPKRGKRFTMNIPFDKCKTEKENNKYSNVVVIQHDDEFVTPGDAAFTLECDFFTPKNIEKMTVDFTREHTKVQRSAIGLIDADPGRDKNQKLAYVESTDEEVVFVPKSFHEMNDEL</sequence>
<organism evidence="3 4">
    <name type="scientific">Odynerus spinipes</name>
    <dbReference type="NCBI Taxonomy" id="1348599"/>
    <lineage>
        <taxon>Eukaryota</taxon>
        <taxon>Metazoa</taxon>
        <taxon>Ecdysozoa</taxon>
        <taxon>Arthropoda</taxon>
        <taxon>Hexapoda</taxon>
        <taxon>Insecta</taxon>
        <taxon>Pterygota</taxon>
        <taxon>Neoptera</taxon>
        <taxon>Endopterygota</taxon>
        <taxon>Hymenoptera</taxon>
        <taxon>Apocrita</taxon>
        <taxon>Aculeata</taxon>
        <taxon>Vespoidea</taxon>
        <taxon>Vespidae</taxon>
        <taxon>Eumeninae</taxon>
        <taxon>Odynerus</taxon>
    </lineage>
</organism>
<protein>
    <recommendedName>
        <fullName evidence="2">ZP domain-containing protein</fullName>
    </recommendedName>
</protein>
<dbReference type="PANTHER" id="PTHR46560:SF7">
    <property type="entry name" value="RE59626P"/>
    <property type="match status" value="1"/>
</dbReference>
<evidence type="ECO:0000313" key="4">
    <source>
        <dbReference type="Proteomes" id="UP001258017"/>
    </source>
</evidence>
<dbReference type="EMBL" id="JAIFRP010004405">
    <property type="protein sequence ID" value="KAK2576660.1"/>
    <property type="molecule type" value="Genomic_DNA"/>
</dbReference>
<reference evidence="3" key="2">
    <citation type="journal article" date="2023" name="Commun. Biol.">
        <title>Intrasexual cuticular hydrocarbon dimorphism in a wasp sheds light on hydrocarbon biosynthesis genes in Hymenoptera.</title>
        <authorList>
            <person name="Moris V.C."/>
            <person name="Podsiadlowski L."/>
            <person name="Martin S."/>
            <person name="Oeyen J.P."/>
            <person name="Donath A."/>
            <person name="Petersen M."/>
            <person name="Wilbrandt J."/>
            <person name="Misof B."/>
            <person name="Liedtke D."/>
            <person name="Thamm M."/>
            <person name="Scheiner R."/>
            <person name="Schmitt T."/>
            <person name="Niehuis O."/>
        </authorList>
    </citation>
    <scope>NUCLEOTIDE SEQUENCE</scope>
    <source>
        <strain evidence="3">GBR_01_08_01A</strain>
    </source>
</reference>
<dbReference type="InterPro" id="IPR056953">
    <property type="entry name" value="CUT_N"/>
</dbReference>
<proteinExistence type="predicted"/>